<dbReference type="PANTHER" id="PTHR37740:SF1">
    <property type="entry name" value="OS02G0193500 PROTEIN"/>
    <property type="match status" value="1"/>
</dbReference>
<feature type="non-terminal residue" evidence="3">
    <location>
        <position position="1"/>
    </location>
</feature>
<evidence type="ECO:0000256" key="2">
    <source>
        <dbReference type="SAM" id="MobiDB-lite"/>
    </source>
</evidence>
<feature type="compositionally biased region" description="Low complexity" evidence="2">
    <location>
        <begin position="155"/>
        <end position="166"/>
    </location>
</feature>
<organism evidence="3">
    <name type="scientific">Prunus dulcis</name>
    <name type="common">Almond</name>
    <name type="synonym">Amygdalus dulcis</name>
    <dbReference type="NCBI Taxonomy" id="3755"/>
    <lineage>
        <taxon>Eukaryota</taxon>
        <taxon>Viridiplantae</taxon>
        <taxon>Streptophyta</taxon>
        <taxon>Embryophyta</taxon>
        <taxon>Tracheophyta</taxon>
        <taxon>Spermatophyta</taxon>
        <taxon>Magnoliopsida</taxon>
        <taxon>eudicotyledons</taxon>
        <taxon>Gunneridae</taxon>
        <taxon>Pentapetalae</taxon>
        <taxon>rosids</taxon>
        <taxon>fabids</taxon>
        <taxon>Rosales</taxon>
        <taxon>Rosaceae</taxon>
        <taxon>Amygdaloideae</taxon>
        <taxon>Amygdaleae</taxon>
        <taxon>Prunus</taxon>
    </lineage>
</organism>
<sequence>IIGERGFRKEKKNNEGNPIQVRKGKATKLTTQGQAGSTEIKRTMPFVIMATPKVESQIAFNQTQTLQTLNGAQKPQLYLLQLRVQDPKMSLAEEFSNPKPRKKKLSTQKAPLFQLQGNDANGTPPLPLKPGQKVSKRNFKNEVSPSFQQPERSNSDSLPDSSTSGSGYRALRLKYLLLEEESFALGRDLREVEDEVKTLEDEKLALLDQLVVLEGLVDPSELHPQGDWEKNVIELLWHALIIQKMNDAAKSQTCMQMLHRIQKEKEEKETVGSKTSKAQNNTIVHGNLSRFGAMRRIQTTMQSDGPGSLEIVANGYLSNPEFECATRTTRGLVTLDLPLIQEKNPNAYPLDGAVTLKFTVKFIFSPKLLKIN</sequence>
<accession>A0A4Y1RW87</accession>
<keyword evidence="1" id="KW-0175">Coiled coil</keyword>
<feature type="region of interest" description="Disordered" evidence="2">
    <location>
        <begin position="141"/>
        <end position="166"/>
    </location>
</feature>
<feature type="coiled-coil region" evidence="1">
    <location>
        <begin position="182"/>
        <end position="209"/>
    </location>
</feature>
<protein>
    <submittedName>
        <fullName evidence="3">Uncharacterized protein</fullName>
    </submittedName>
</protein>
<dbReference type="AlphaFoldDB" id="A0A4Y1RW87"/>
<feature type="region of interest" description="Disordered" evidence="2">
    <location>
        <begin position="115"/>
        <end position="134"/>
    </location>
</feature>
<evidence type="ECO:0000313" key="3">
    <source>
        <dbReference type="EMBL" id="BBH08138.1"/>
    </source>
</evidence>
<evidence type="ECO:0000256" key="1">
    <source>
        <dbReference type="SAM" id="Coils"/>
    </source>
</evidence>
<proteinExistence type="predicted"/>
<reference evidence="3" key="1">
    <citation type="journal article" date="2019" name="Science">
        <title>Mutation of a bHLH transcription factor allowed almond domestication.</title>
        <authorList>
            <person name="Sanchez-Perez R."/>
            <person name="Pavan S."/>
            <person name="Mazzeo R."/>
            <person name="Moldovan C."/>
            <person name="Aiese Cigliano R."/>
            <person name="Del Cueto J."/>
            <person name="Ricciardi F."/>
            <person name="Lotti C."/>
            <person name="Ricciardi L."/>
            <person name="Dicenta F."/>
            <person name="Lopez-Marques R.L."/>
            <person name="Lindberg Moller B."/>
        </authorList>
    </citation>
    <scope>NUCLEOTIDE SEQUENCE</scope>
</reference>
<feature type="compositionally biased region" description="Polar residues" evidence="2">
    <location>
        <begin position="141"/>
        <end position="152"/>
    </location>
</feature>
<dbReference type="PANTHER" id="PTHR37740">
    <property type="entry name" value="OS02G0193500 PROTEIN"/>
    <property type="match status" value="1"/>
</dbReference>
<gene>
    <name evidence="3" type="ORF">Prudu_020252</name>
</gene>
<dbReference type="EMBL" id="AP019303">
    <property type="protein sequence ID" value="BBH08138.1"/>
    <property type="molecule type" value="Genomic_DNA"/>
</dbReference>
<name>A0A4Y1RW87_PRUDU</name>